<protein>
    <submittedName>
        <fullName evidence="4">Maltodextrin glucosidase</fullName>
    </submittedName>
</protein>
<dbReference type="NCBIfam" id="NF008051">
    <property type="entry name" value="PRK10785.1"/>
    <property type="match status" value="1"/>
</dbReference>
<dbReference type="InterPro" id="IPR017853">
    <property type="entry name" value="GH"/>
</dbReference>
<evidence type="ECO:0000313" key="4">
    <source>
        <dbReference type="EMBL" id="RVU49235.1"/>
    </source>
</evidence>
<dbReference type="PANTHER" id="PTHR10357">
    <property type="entry name" value="ALPHA-AMYLASE FAMILY MEMBER"/>
    <property type="match status" value="1"/>
</dbReference>
<keyword evidence="2" id="KW-0326">Glycosidase</keyword>
<organism evidence="4 5">
    <name type="scientific">Rubrivivax rivuli</name>
    <dbReference type="NCBI Taxonomy" id="1862385"/>
    <lineage>
        <taxon>Bacteria</taxon>
        <taxon>Pseudomonadati</taxon>
        <taxon>Pseudomonadota</taxon>
        <taxon>Betaproteobacteria</taxon>
        <taxon>Burkholderiales</taxon>
        <taxon>Sphaerotilaceae</taxon>
        <taxon>Rubrivivax</taxon>
    </lineage>
</organism>
<comment type="caution">
    <text evidence="4">The sequence shown here is derived from an EMBL/GenBank/DDBJ whole genome shotgun (WGS) entry which is preliminary data.</text>
</comment>
<reference evidence="4 5" key="1">
    <citation type="submission" date="2019-01" db="EMBL/GenBank/DDBJ databases">
        <authorList>
            <person name="Chen W.-M."/>
        </authorList>
    </citation>
    <scope>NUCLEOTIDE SEQUENCE [LARGE SCALE GENOMIC DNA]</scope>
    <source>
        <strain evidence="4 5">KYPY4</strain>
    </source>
</reference>
<dbReference type="SMART" id="SM00642">
    <property type="entry name" value="Aamy"/>
    <property type="match status" value="1"/>
</dbReference>
<dbReference type="CDD" id="cd11338">
    <property type="entry name" value="AmyAc_CMD"/>
    <property type="match status" value="1"/>
</dbReference>
<dbReference type="OrthoDB" id="9761577at2"/>
<gene>
    <name evidence="4" type="ORF">EOE66_01255</name>
</gene>
<dbReference type="EMBL" id="SACR01000001">
    <property type="protein sequence ID" value="RVU49235.1"/>
    <property type="molecule type" value="Genomic_DNA"/>
</dbReference>
<dbReference type="Gene3D" id="3.20.20.80">
    <property type="entry name" value="Glycosidases"/>
    <property type="match status" value="1"/>
</dbReference>
<dbReference type="Proteomes" id="UP000285575">
    <property type="component" value="Unassembled WGS sequence"/>
</dbReference>
<proteinExistence type="predicted"/>
<evidence type="ECO:0000259" key="3">
    <source>
        <dbReference type="SMART" id="SM00642"/>
    </source>
</evidence>
<feature type="domain" description="Glycosyl hydrolase family 13 catalytic" evidence="3">
    <location>
        <begin position="198"/>
        <end position="569"/>
    </location>
</feature>
<evidence type="ECO:0000313" key="5">
    <source>
        <dbReference type="Proteomes" id="UP000285575"/>
    </source>
</evidence>
<dbReference type="GO" id="GO:0016798">
    <property type="term" value="F:hydrolase activity, acting on glycosyl bonds"/>
    <property type="evidence" value="ECO:0007669"/>
    <property type="project" value="UniProtKB-KW"/>
</dbReference>
<sequence>MCSTCAAPLTVPACITAWKTSMWRSLIAAARGAGGRSVPWWRSIIASARLQAEQPVGVEGPWAQSRRMFLLHPATPPWAVPDATGLHLVLLSDQPLPAGRVFVRSLPDNEELLTPLQPDGQEGTLQRWCAHIAWDGGHGLQRYCFVVALEGAAPGDEGRLQWLAADGLHAELPPEAVHFRHHRHGQPPAWVRDQVFYQVFPDRFARGNPAPFVAPPGAVASPWGAKPDSCLGQRQFFGGDLAGVTQQLPYLQDELGVTALYLNPVFQSPSNHRYDTSDYTQVDPLLGGNAALLALRQATQARGMRLMLDAVVNHTGEQHAWLQQHAGWYARDAEGRVLGWKGHGTLPVLDFSVPGVQQAVYGAPDSVLRRWLQPPWSIDGWRLDVVHMLGEGTGARHNARHIRRMRQAVREENPQAYLLGEHFSEATRWLQGDQEDGAMNYHGFTTPVRGWLAGLELAGVRQRLSTAAFEAWLTRAIAAIPYANQLAQMNLLDSHDVPRLLTELGGDHARLQLAFTLLFTRPGAPCLYYGDEIGLEGGADPDCRRCFDWDRSHWPMPLWQHVQRLARLRAQRAEWREGATLTLDQGDDWLAYARYTPQAASVVLVNRGAATSAALPLHRLPLRPRRVQGWQGEAVAVASGVATLTVPACASTVLLLDA</sequence>
<dbReference type="GO" id="GO:0005975">
    <property type="term" value="P:carbohydrate metabolic process"/>
    <property type="evidence" value="ECO:0007669"/>
    <property type="project" value="InterPro"/>
</dbReference>
<evidence type="ECO:0000256" key="2">
    <source>
        <dbReference type="ARBA" id="ARBA00023295"/>
    </source>
</evidence>
<name>A0A437RRC2_9BURK</name>
<keyword evidence="5" id="KW-1185">Reference proteome</keyword>
<evidence type="ECO:0000256" key="1">
    <source>
        <dbReference type="ARBA" id="ARBA00022801"/>
    </source>
</evidence>
<accession>A0A437RRC2</accession>
<dbReference type="SUPFAM" id="SSF51445">
    <property type="entry name" value="(Trans)glycosidases"/>
    <property type="match status" value="1"/>
</dbReference>
<dbReference type="Pfam" id="PF00128">
    <property type="entry name" value="Alpha-amylase"/>
    <property type="match status" value="1"/>
</dbReference>
<dbReference type="AlphaFoldDB" id="A0A437RRC2"/>
<dbReference type="PANTHER" id="PTHR10357:SF210">
    <property type="entry name" value="MALTODEXTRIN GLUCOSIDASE"/>
    <property type="match status" value="1"/>
</dbReference>
<keyword evidence="1" id="KW-0378">Hydrolase</keyword>
<dbReference type="InterPro" id="IPR006047">
    <property type="entry name" value="GH13_cat_dom"/>
</dbReference>